<dbReference type="EMBL" id="AP025628">
    <property type="protein sequence ID" value="BDG59368.1"/>
    <property type="molecule type" value="Genomic_DNA"/>
</dbReference>
<evidence type="ECO:0000256" key="3">
    <source>
        <dbReference type="ARBA" id="ARBA00021717"/>
    </source>
</evidence>
<dbReference type="NCBIfam" id="TIGR01400">
    <property type="entry name" value="fliR"/>
    <property type="match status" value="1"/>
</dbReference>
<dbReference type="GO" id="GO:0044780">
    <property type="term" value="P:bacterial-type flagellum assembly"/>
    <property type="evidence" value="ECO:0007669"/>
    <property type="project" value="UniProtKB-UniRule"/>
</dbReference>
<dbReference type="RefSeq" id="WP_264843501.1">
    <property type="nucleotide sequence ID" value="NZ_AP025628.1"/>
</dbReference>
<feature type="transmembrane region" description="Helical" evidence="10">
    <location>
        <begin position="223"/>
        <end position="243"/>
    </location>
</feature>
<keyword evidence="6 10" id="KW-1133">Transmembrane helix</keyword>
<feature type="transmembrane region" description="Helical" evidence="10">
    <location>
        <begin position="71"/>
        <end position="96"/>
    </location>
</feature>
<dbReference type="GO" id="GO:0009425">
    <property type="term" value="C:bacterial-type flagellum basal body"/>
    <property type="evidence" value="ECO:0007669"/>
    <property type="project" value="UniProtKB-SubCell"/>
</dbReference>
<dbReference type="Proteomes" id="UP001163687">
    <property type="component" value="Chromosome"/>
</dbReference>
<gene>
    <name evidence="11" type="ORF">caldi_04580</name>
</gene>
<keyword evidence="4 10" id="KW-1003">Cell membrane</keyword>
<evidence type="ECO:0000256" key="10">
    <source>
        <dbReference type="RuleBase" id="RU362071"/>
    </source>
</evidence>
<feature type="transmembrane region" description="Helical" evidence="10">
    <location>
        <begin position="38"/>
        <end position="59"/>
    </location>
</feature>
<feature type="transmembrane region" description="Helical" evidence="10">
    <location>
        <begin position="12"/>
        <end position="32"/>
    </location>
</feature>
<evidence type="ECO:0000256" key="5">
    <source>
        <dbReference type="ARBA" id="ARBA00022692"/>
    </source>
</evidence>
<dbReference type="PANTHER" id="PTHR30065:SF1">
    <property type="entry name" value="SURFACE PRESENTATION OF ANTIGENS PROTEIN SPAR"/>
    <property type="match status" value="1"/>
</dbReference>
<evidence type="ECO:0000256" key="4">
    <source>
        <dbReference type="ARBA" id="ARBA00022475"/>
    </source>
</evidence>
<evidence type="ECO:0000256" key="1">
    <source>
        <dbReference type="ARBA" id="ARBA00002578"/>
    </source>
</evidence>
<dbReference type="GO" id="GO:0006605">
    <property type="term" value="P:protein targeting"/>
    <property type="evidence" value="ECO:0007669"/>
    <property type="project" value="UniProtKB-UniRule"/>
</dbReference>
<evidence type="ECO:0000256" key="6">
    <source>
        <dbReference type="ARBA" id="ARBA00022989"/>
    </source>
</evidence>
<evidence type="ECO:0000256" key="7">
    <source>
        <dbReference type="ARBA" id="ARBA00023136"/>
    </source>
</evidence>
<reference evidence="11" key="1">
    <citation type="submission" date="2022-03" db="EMBL/GenBank/DDBJ databases">
        <title>Complete genome sequence of Caldinitratiruptor microaerophilus.</title>
        <authorList>
            <person name="Mukaiyama R."/>
            <person name="Nishiyama T."/>
            <person name="Ueda K."/>
        </authorList>
    </citation>
    <scope>NUCLEOTIDE SEQUENCE</scope>
    <source>
        <strain evidence="11">JCM 16183</strain>
    </source>
</reference>
<keyword evidence="7 10" id="KW-0472">Membrane</keyword>
<evidence type="ECO:0000313" key="11">
    <source>
        <dbReference type="EMBL" id="BDG59368.1"/>
    </source>
</evidence>
<dbReference type="Pfam" id="PF01311">
    <property type="entry name" value="Bac_export_1"/>
    <property type="match status" value="1"/>
</dbReference>
<keyword evidence="11" id="KW-0966">Cell projection</keyword>
<name>A0AA35CJ77_9FIRM</name>
<dbReference type="InterPro" id="IPR002010">
    <property type="entry name" value="T3SS_IM_R"/>
</dbReference>
<keyword evidence="12" id="KW-1185">Reference proteome</keyword>
<evidence type="ECO:0000313" key="12">
    <source>
        <dbReference type="Proteomes" id="UP001163687"/>
    </source>
</evidence>
<keyword evidence="11" id="KW-0282">Flagellum</keyword>
<keyword evidence="8 10" id="KW-0975">Bacterial flagellum</keyword>
<comment type="function">
    <text evidence="1 10">Role in flagellar biosynthesis.</text>
</comment>
<dbReference type="PRINTS" id="PR00953">
    <property type="entry name" value="TYPE3IMRPROT"/>
</dbReference>
<keyword evidence="5 10" id="KW-0812">Transmembrane</keyword>
<dbReference type="AlphaFoldDB" id="A0AA35CJ77"/>
<dbReference type="GO" id="GO:0005886">
    <property type="term" value="C:plasma membrane"/>
    <property type="evidence" value="ECO:0007669"/>
    <property type="project" value="UniProtKB-SubCell"/>
</dbReference>
<evidence type="ECO:0000256" key="2">
    <source>
        <dbReference type="ARBA" id="ARBA00009772"/>
    </source>
</evidence>
<keyword evidence="11" id="KW-0969">Cilium</keyword>
<sequence length="258" mass="26890">MDVLGRALGQLDLFLLLFSRVIGLFVTAPVLGNPSIPAQLRVALAMAVALLALPAAGGVRLPDSLPALAPLALRELVIGMVLGFVPTLLLAAVQFAGEILDVDLGFSIVSTLDPLNQQPLPLLGNFQYLLALLFFLAVDGHHGLLLTVLGSFRLLPAGAPPGDLAGLDRHVLALAGEIFRLGLSLAAPVLVALFLTTVAIAVVGRAVPQMNVFVVGLPVKTGAGLALLAALVPLYAAAFRTLFERMLAQTQVALELLR</sequence>
<evidence type="ECO:0000256" key="8">
    <source>
        <dbReference type="ARBA" id="ARBA00023143"/>
    </source>
</evidence>
<evidence type="ECO:0000256" key="9">
    <source>
        <dbReference type="NCBIfam" id="TIGR01400"/>
    </source>
</evidence>
<proteinExistence type="inferred from homology"/>
<dbReference type="InterPro" id="IPR006303">
    <property type="entry name" value="FliR"/>
</dbReference>
<dbReference type="KEGG" id="cmic:caldi_04580"/>
<protein>
    <recommendedName>
        <fullName evidence="3 9">Flagellar biosynthetic protein FliR</fullName>
    </recommendedName>
</protein>
<comment type="subcellular location">
    <subcellularLocation>
        <location evidence="10">Cell membrane</location>
        <topology evidence="10">Multi-pass membrane protein</topology>
    </subcellularLocation>
    <subcellularLocation>
        <location evidence="10">Bacterial flagellum basal body</location>
    </subcellularLocation>
</comment>
<accession>A0AA35CJ77</accession>
<feature type="transmembrane region" description="Helical" evidence="10">
    <location>
        <begin position="128"/>
        <end position="149"/>
    </location>
</feature>
<organism evidence="11 12">
    <name type="scientific">Caldinitratiruptor microaerophilus</name>
    <dbReference type="NCBI Taxonomy" id="671077"/>
    <lineage>
        <taxon>Bacteria</taxon>
        <taxon>Bacillati</taxon>
        <taxon>Bacillota</taxon>
        <taxon>Clostridia</taxon>
        <taxon>Eubacteriales</taxon>
        <taxon>Symbiobacteriaceae</taxon>
        <taxon>Caldinitratiruptor</taxon>
    </lineage>
</organism>
<comment type="similarity">
    <text evidence="2 10">Belongs to the FliR/MopE/SpaR family.</text>
</comment>
<dbReference type="PANTHER" id="PTHR30065">
    <property type="entry name" value="FLAGELLAR BIOSYNTHETIC PROTEIN FLIR"/>
    <property type="match status" value="1"/>
</dbReference>
<feature type="transmembrane region" description="Helical" evidence="10">
    <location>
        <begin position="178"/>
        <end position="203"/>
    </location>
</feature>